<dbReference type="AlphaFoldDB" id="A0A2K8KH91"/>
<keyword evidence="1" id="KW-1133">Transmembrane helix</keyword>
<dbReference type="Proteomes" id="UP000231179">
    <property type="component" value="Chromosome"/>
</dbReference>
<feature type="transmembrane region" description="Helical" evidence="1">
    <location>
        <begin position="472"/>
        <end position="496"/>
    </location>
</feature>
<proteinExistence type="predicted"/>
<dbReference type="RefSeq" id="WP_100254595.1">
    <property type="nucleotide sequence ID" value="NZ_CP024870.1"/>
</dbReference>
<evidence type="ECO:0000313" key="3">
    <source>
        <dbReference type="Proteomes" id="UP000231179"/>
    </source>
</evidence>
<evidence type="ECO:0000256" key="1">
    <source>
        <dbReference type="SAM" id="Phobius"/>
    </source>
</evidence>
<organism evidence="2 3">
    <name type="scientific">Spiroplasma clarkii</name>
    <dbReference type="NCBI Taxonomy" id="2139"/>
    <lineage>
        <taxon>Bacteria</taxon>
        <taxon>Bacillati</taxon>
        <taxon>Mycoplasmatota</taxon>
        <taxon>Mollicutes</taxon>
        <taxon>Entomoplasmatales</taxon>
        <taxon>Spiroplasmataceae</taxon>
        <taxon>Spiroplasma</taxon>
    </lineage>
</organism>
<sequence>MFKKILKVLGIGAIIGGSINLVPMTYSESQAKTYTTDSYQTAYATNEGYKELLDADNTELMYYGAVLKYYLVNSVINGDADIAAIYADLDNYSPSTVDVFVQSLIASTINISLYGSSKKQEFFAESFIKWMLTPDAQKNKSWELLNYFFVEILPGLMSNGGNFGVRGEAIQAYVESKFAAADAPKYNLNLQQPPTTGAVELGYSNNLFDLRNTSSYFVSFFEQYFSRNSFEISLWLRTDYPFLETWINDSYTKASDDSLQLFQDANSNHFADFATLDNFFSENTKDVTGVSQIWLSNSFQAIEAEYLNYSTNSDTEKWTEATTEKLRESTLRMFNYLYTFANNEIWFKRMCSALIFAEDDSLVGHDSSTLGVTSTSYLSNNSSTYESYVVILGKALLLKEFNTQYQLGFWSSPEKFAVIIHEFGHVLDGFGGKRNVLRPEDNSQASTLSSKYEGKMFGIARNNPSNGLLSSFFIFVIVLVSVAAVVGITVSVIMLVPKKKKG</sequence>
<keyword evidence="1" id="KW-0812">Transmembrane</keyword>
<dbReference type="EMBL" id="CP024870">
    <property type="protein sequence ID" value="ATX71057.1"/>
    <property type="molecule type" value="Genomic_DNA"/>
</dbReference>
<evidence type="ECO:0000313" key="2">
    <source>
        <dbReference type="EMBL" id="ATX71057.1"/>
    </source>
</evidence>
<name>A0A2K8KH91_9MOLU</name>
<gene>
    <name evidence="2" type="ORF">SCLAR_v1c07400</name>
</gene>
<reference evidence="2 3" key="1">
    <citation type="submission" date="2017-11" db="EMBL/GenBank/DDBJ databases">
        <title>Complete genome sequence of Spiroplasma clarkii CN-5 (DSM 19994).</title>
        <authorList>
            <person name="Tsai Y.-M."/>
            <person name="Chang A."/>
            <person name="Lo W.-S."/>
            <person name="Kuo C.-H."/>
        </authorList>
    </citation>
    <scope>NUCLEOTIDE SEQUENCE [LARGE SCALE GENOMIC DNA]</scope>
    <source>
        <strain evidence="2 3">CN-5</strain>
    </source>
</reference>
<accession>A0A2K8KH91</accession>
<keyword evidence="3" id="KW-1185">Reference proteome</keyword>
<protein>
    <submittedName>
        <fullName evidence="2">Uncharacterized protein</fullName>
    </submittedName>
</protein>
<keyword evidence="1" id="KW-0472">Membrane</keyword>